<evidence type="ECO:0000313" key="10">
    <source>
        <dbReference type="Proteomes" id="UP001523543"/>
    </source>
</evidence>
<keyword evidence="4" id="KW-0798">TonB box</keyword>
<evidence type="ECO:0000256" key="2">
    <source>
        <dbReference type="ARBA" id="ARBA00023136"/>
    </source>
</evidence>
<keyword evidence="2 4" id="KW-0472">Membrane</keyword>
<dbReference type="Gene3D" id="2.170.130.10">
    <property type="entry name" value="TonB-dependent receptor, plug domain"/>
    <property type="match status" value="1"/>
</dbReference>
<accession>A0ABT1EU41</accession>
<dbReference type="Proteomes" id="UP001523543">
    <property type="component" value="Unassembled WGS sequence"/>
</dbReference>
<feature type="signal peptide" evidence="6">
    <location>
        <begin position="1"/>
        <end position="30"/>
    </location>
</feature>
<keyword evidence="9" id="KW-0675">Receptor</keyword>
<dbReference type="InterPro" id="IPR036942">
    <property type="entry name" value="Beta-barrel_TonB_sf"/>
</dbReference>
<dbReference type="PANTHER" id="PTHR47234">
    <property type="match status" value="1"/>
</dbReference>
<feature type="compositionally biased region" description="Low complexity" evidence="5">
    <location>
        <begin position="52"/>
        <end position="65"/>
    </location>
</feature>
<keyword evidence="10" id="KW-1185">Reference proteome</keyword>
<dbReference type="Gene3D" id="2.40.170.20">
    <property type="entry name" value="TonB-dependent receptor, beta-barrel domain"/>
    <property type="match status" value="1"/>
</dbReference>
<organism evidence="9 10">
    <name type="scientific">Acetobacter cerevisiae</name>
    <dbReference type="NCBI Taxonomy" id="178900"/>
    <lineage>
        <taxon>Bacteria</taxon>
        <taxon>Pseudomonadati</taxon>
        <taxon>Pseudomonadota</taxon>
        <taxon>Alphaproteobacteria</taxon>
        <taxon>Acetobacterales</taxon>
        <taxon>Acetobacteraceae</taxon>
        <taxon>Acetobacter</taxon>
    </lineage>
</organism>
<feature type="chain" id="PRO_5045523935" evidence="6">
    <location>
        <begin position="31"/>
        <end position="871"/>
    </location>
</feature>
<name>A0ABT1EU41_9PROT</name>
<dbReference type="SUPFAM" id="SSF56935">
    <property type="entry name" value="Porins"/>
    <property type="match status" value="1"/>
</dbReference>
<feature type="domain" description="TonB-dependent receptor plug" evidence="8">
    <location>
        <begin position="106"/>
        <end position="224"/>
    </location>
</feature>
<evidence type="ECO:0000256" key="6">
    <source>
        <dbReference type="SAM" id="SignalP"/>
    </source>
</evidence>
<dbReference type="PANTHER" id="PTHR47234:SF3">
    <property type="entry name" value="SECRETIN_TONB SHORT N-TERMINAL DOMAIN-CONTAINING PROTEIN"/>
    <property type="match status" value="1"/>
</dbReference>
<feature type="region of interest" description="Disordered" evidence="5">
    <location>
        <begin position="299"/>
        <end position="334"/>
    </location>
</feature>
<gene>
    <name evidence="9" type="ORF">NKW54_12220</name>
</gene>
<keyword evidence="3" id="KW-0998">Cell outer membrane</keyword>
<evidence type="ECO:0000256" key="1">
    <source>
        <dbReference type="ARBA" id="ARBA00004442"/>
    </source>
</evidence>
<dbReference type="InterPro" id="IPR000531">
    <property type="entry name" value="Beta-barrel_TonB"/>
</dbReference>
<protein>
    <submittedName>
        <fullName evidence="9">TonB-dependent receptor</fullName>
    </submittedName>
</protein>
<dbReference type="InterPro" id="IPR012910">
    <property type="entry name" value="Plug_dom"/>
</dbReference>
<keyword evidence="6" id="KW-0732">Signal</keyword>
<dbReference type="EMBL" id="JAMYZR010000026">
    <property type="protein sequence ID" value="MCP1246702.1"/>
    <property type="molecule type" value="Genomic_DNA"/>
</dbReference>
<evidence type="ECO:0000313" key="9">
    <source>
        <dbReference type="EMBL" id="MCP1246702.1"/>
    </source>
</evidence>
<comment type="similarity">
    <text evidence="4">Belongs to the TonB-dependent receptor family.</text>
</comment>
<feature type="domain" description="TonB-dependent receptor-like beta-barrel" evidence="7">
    <location>
        <begin position="346"/>
        <end position="828"/>
    </location>
</feature>
<evidence type="ECO:0000259" key="7">
    <source>
        <dbReference type="Pfam" id="PF00593"/>
    </source>
</evidence>
<dbReference type="RefSeq" id="WP_253550682.1">
    <property type="nucleotide sequence ID" value="NZ_JAMYZR010000026.1"/>
</dbReference>
<feature type="region of interest" description="Disordered" evidence="5">
    <location>
        <begin position="52"/>
        <end position="83"/>
    </location>
</feature>
<evidence type="ECO:0000259" key="8">
    <source>
        <dbReference type="Pfam" id="PF07715"/>
    </source>
</evidence>
<proteinExistence type="inferred from homology"/>
<dbReference type="Pfam" id="PF07715">
    <property type="entry name" value="Plug"/>
    <property type="match status" value="1"/>
</dbReference>
<dbReference type="InterPro" id="IPR037066">
    <property type="entry name" value="Plug_dom_sf"/>
</dbReference>
<evidence type="ECO:0000256" key="5">
    <source>
        <dbReference type="SAM" id="MobiDB-lite"/>
    </source>
</evidence>
<sequence>MRQKALPIDKKLWINAVAFITVFSTQCATAATTAGNIKKNTYHNKTVAKNSASSSLAKSAAKPASVTTGKASSHRSVNSRSSEEVMVAATRFIGRSATSPSTPLHSTTPVTVISGTALAETGQSNVMQALAQLSPAITSPAVPGIGGNAFTQTMQLRGLSADQTLILINGHRRHIGANFNANAGPNWGTEPADIGLIPMSAIDHVEVITEGATALYGQDALAGAVNIVLKSDRHGGSVNFKNSGFYGGDGQSIDGTANMAFALGHRGGYLDLAAQIVHQLPAFRNGDYKNTSRYPNDMYYALPDGSTDPRSNRSRDVQRSNGLPKKTTETLSANMSVPITDRINVYSTSTYGHRNVSVGQAYRSAADDLTVTALWPNGMQPYYLMEQNDLEVDNGFKGHNLGFAWDTYVNYGKDMQSYDLKDTDNASYGTASQTRFHTGSATSSELTAGFKASRNINVGFLPKPVGLEFGAEYRRDTFGLGAGEYASYAAGDVPILTGPDAGKTAAPGAATHAGNPTYVAGKYTRDVFDGHVNLDLYLTPKWEWTFGGRTVAYHNYPVVSTGSVGTRYNFNKRWAIRANINTGFRPPTLGQTYYYYNSPQATYSTLSLPNNSGAAQGLGAGKLKGEYSRSYTIGIDATPVDDWHVTGNLYYIAINDRLASTTTLGGNFVAQTLAAYGMGNATYASYYTNPVNTNTWGGDLSTDYTLKTKLYGAFRFAFSVNFSDNEVRSFNKTPSVLQSNGLSSYNAYAVAELIHSSPKNRETLSVNWTKGKWSVSVEEMRYGSSVFIAAPNLPTSLWTDIQPSFITNLEVGYKITPKWRVAVGADNLGNKYPSRVKAAAAASNNNLFKYPTSSPYGYFGGMYYVNTSLNF</sequence>
<reference evidence="9 10" key="1">
    <citation type="submission" date="2022-06" db="EMBL/GenBank/DDBJ databases">
        <title>Acetobacer genomes from food samples.</title>
        <authorList>
            <person name="Sombolestani A."/>
        </authorList>
    </citation>
    <scope>NUCLEOTIDE SEQUENCE [LARGE SCALE GENOMIC DNA]</scope>
    <source>
        <strain evidence="9 10">R-83281</strain>
    </source>
</reference>
<evidence type="ECO:0000256" key="4">
    <source>
        <dbReference type="RuleBase" id="RU003357"/>
    </source>
</evidence>
<comment type="caution">
    <text evidence="9">The sequence shown here is derived from an EMBL/GenBank/DDBJ whole genome shotgun (WGS) entry which is preliminary data.</text>
</comment>
<comment type="subcellular location">
    <subcellularLocation>
        <location evidence="1 4">Cell outer membrane</location>
    </subcellularLocation>
</comment>
<evidence type="ECO:0000256" key="3">
    <source>
        <dbReference type="ARBA" id="ARBA00023237"/>
    </source>
</evidence>
<dbReference type="Pfam" id="PF00593">
    <property type="entry name" value="TonB_dep_Rec_b-barrel"/>
    <property type="match status" value="1"/>
</dbReference>